<feature type="transmembrane region" description="Helical" evidence="1">
    <location>
        <begin position="6"/>
        <end position="25"/>
    </location>
</feature>
<evidence type="ECO:0000256" key="1">
    <source>
        <dbReference type="SAM" id="Phobius"/>
    </source>
</evidence>
<gene>
    <name evidence="2" type="ORF">OCV77_00900</name>
</gene>
<keyword evidence="1" id="KW-1133">Transmembrane helix</keyword>
<dbReference type="RefSeq" id="WP_262572457.1">
    <property type="nucleotide sequence ID" value="NZ_JAOQKJ010000001.1"/>
</dbReference>
<feature type="transmembrane region" description="Helical" evidence="1">
    <location>
        <begin position="70"/>
        <end position="90"/>
    </location>
</feature>
<proteinExistence type="predicted"/>
<keyword evidence="1" id="KW-0812">Transmembrane</keyword>
<evidence type="ECO:0000313" key="2">
    <source>
        <dbReference type="EMBL" id="MCU6743074.1"/>
    </source>
</evidence>
<name>A0ABT2SYJ7_9FIRM</name>
<keyword evidence="3" id="KW-1185">Reference proteome</keyword>
<dbReference type="EMBL" id="JAOQKJ010000001">
    <property type="protein sequence ID" value="MCU6743074.1"/>
    <property type="molecule type" value="Genomic_DNA"/>
</dbReference>
<dbReference type="Pfam" id="PF10066">
    <property type="entry name" value="DUF2304"/>
    <property type="match status" value="1"/>
</dbReference>
<keyword evidence="1" id="KW-0472">Membrane</keyword>
<evidence type="ECO:0000313" key="3">
    <source>
        <dbReference type="Proteomes" id="UP001652432"/>
    </source>
</evidence>
<dbReference type="Proteomes" id="UP001652432">
    <property type="component" value="Unassembled WGS sequence"/>
</dbReference>
<dbReference type="InterPro" id="IPR019277">
    <property type="entry name" value="DUF2304"/>
</dbReference>
<accession>A0ABT2SYJ7</accession>
<feature type="transmembrane region" description="Helical" evidence="1">
    <location>
        <begin position="37"/>
        <end position="64"/>
    </location>
</feature>
<protein>
    <submittedName>
        <fullName evidence="2">DUF2304 domain-containing protein</fullName>
    </submittedName>
</protein>
<organism evidence="2 3">
    <name type="scientific">Suilimivivens aceti</name>
    <dbReference type="NCBI Taxonomy" id="2981774"/>
    <lineage>
        <taxon>Bacteria</taxon>
        <taxon>Bacillati</taxon>
        <taxon>Bacillota</taxon>
        <taxon>Clostridia</taxon>
        <taxon>Lachnospirales</taxon>
        <taxon>Lachnospiraceae</taxon>
        <taxon>Suilimivivens</taxon>
    </lineage>
</organism>
<sequence>MIPDKLRLSLIAALVLYFVLILLLLKKREISLKYTLLWLFAGVCMGILVIWPELITIIIGMIGIESSMNGLFILAIAFVIIILMSLTSIVTKQNEKIRSLTQTIGMMEKRIREQEAHEEKETGSD</sequence>
<reference evidence="2 3" key="1">
    <citation type="journal article" date="2021" name="ISME Commun">
        <title>Automated analysis of genomic sequences facilitates high-throughput and comprehensive description of bacteria.</title>
        <authorList>
            <person name="Hitch T.C.A."/>
        </authorList>
    </citation>
    <scope>NUCLEOTIDE SEQUENCE [LARGE SCALE GENOMIC DNA]</scope>
    <source>
        <strain evidence="2 3">Sanger_18</strain>
    </source>
</reference>
<comment type="caution">
    <text evidence="2">The sequence shown here is derived from an EMBL/GenBank/DDBJ whole genome shotgun (WGS) entry which is preliminary data.</text>
</comment>